<dbReference type="Gene3D" id="3.30.420.10">
    <property type="entry name" value="Ribonuclease H-like superfamily/Ribonuclease H"/>
    <property type="match status" value="1"/>
</dbReference>
<proteinExistence type="predicted"/>
<dbReference type="InterPro" id="IPR002156">
    <property type="entry name" value="RNaseH_domain"/>
</dbReference>
<organism evidence="2 3">
    <name type="scientific">Nelumbo nucifera</name>
    <name type="common">Sacred lotus</name>
    <dbReference type="NCBI Taxonomy" id="4432"/>
    <lineage>
        <taxon>Eukaryota</taxon>
        <taxon>Viridiplantae</taxon>
        <taxon>Streptophyta</taxon>
        <taxon>Embryophyta</taxon>
        <taxon>Tracheophyta</taxon>
        <taxon>Spermatophyta</taxon>
        <taxon>Magnoliopsida</taxon>
        <taxon>Proteales</taxon>
        <taxon>Nelumbonaceae</taxon>
        <taxon>Nelumbo</taxon>
    </lineage>
</organism>
<gene>
    <name evidence="2" type="ORF">HUJ06_026504</name>
</gene>
<dbReference type="PANTHER" id="PTHR47723">
    <property type="entry name" value="OS05G0353850 PROTEIN"/>
    <property type="match status" value="1"/>
</dbReference>
<dbReference type="PANTHER" id="PTHR47723:SF19">
    <property type="entry name" value="POLYNUCLEOTIDYL TRANSFERASE, RIBONUCLEASE H-LIKE SUPERFAMILY PROTEIN"/>
    <property type="match status" value="1"/>
</dbReference>
<comment type="caution">
    <text evidence="2">The sequence shown here is derived from an EMBL/GenBank/DDBJ whole genome shotgun (WGS) entry which is preliminary data.</text>
</comment>
<dbReference type="GO" id="GO:0004523">
    <property type="term" value="F:RNA-DNA hybrid ribonuclease activity"/>
    <property type="evidence" value="ECO:0007669"/>
    <property type="project" value="InterPro"/>
</dbReference>
<evidence type="ECO:0000313" key="3">
    <source>
        <dbReference type="Proteomes" id="UP000607653"/>
    </source>
</evidence>
<dbReference type="AlphaFoldDB" id="A0A822XXH6"/>
<dbReference type="Proteomes" id="UP000607653">
    <property type="component" value="Unassembled WGS sequence"/>
</dbReference>
<name>A0A822XXH6_NELNU</name>
<reference evidence="2 3" key="1">
    <citation type="journal article" date="2020" name="Mol. Biol. Evol.">
        <title>Distinct Expression and Methylation Patterns for Genes with Different Fates following a Single Whole-Genome Duplication in Flowering Plants.</title>
        <authorList>
            <person name="Shi T."/>
            <person name="Rahmani R.S."/>
            <person name="Gugger P.F."/>
            <person name="Wang M."/>
            <person name="Li H."/>
            <person name="Zhang Y."/>
            <person name="Li Z."/>
            <person name="Wang Q."/>
            <person name="Van de Peer Y."/>
            <person name="Marchal K."/>
            <person name="Chen J."/>
        </authorList>
    </citation>
    <scope>NUCLEOTIDE SEQUENCE [LARGE SCALE GENOMIC DNA]</scope>
    <source>
        <tissue evidence="2">Leaf</tissue>
    </source>
</reference>
<dbReference type="InterPro" id="IPR053151">
    <property type="entry name" value="RNase_H-like"/>
</dbReference>
<dbReference type="Pfam" id="PF13456">
    <property type="entry name" value="RVT_3"/>
    <property type="match status" value="1"/>
</dbReference>
<keyword evidence="3" id="KW-1185">Reference proteome</keyword>
<feature type="domain" description="RNase H type-1" evidence="1">
    <location>
        <begin position="52"/>
        <end position="130"/>
    </location>
</feature>
<dbReference type="GO" id="GO:0003676">
    <property type="term" value="F:nucleic acid binding"/>
    <property type="evidence" value="ECO:0007669"/>
    <property type="project" value="InterPro"/>
</dbReference>
<protein>
    <recommendedName>
        <fullName evidence="1">RNase H type-1 domain-containing protein</fullName>
    </recommendedName>
</protein>
<sequence>MDPPIDQFSDVRVLDIENRSRSSRVSMLQHLLSENQINANLNVHIPLDTLASALLESIKFSLELQLSEVVFEGDCLSIVQALSEESFIPPWQVRKTLADCRAMCSNLPWSSSVYTPRSANKVAHKIARRALVIPSMYTWSSIPSILDDCIADDIMLSS</sequence>
<dbReference type="InterPro" id="IPR036397">
    <property type="entry name" value="RNaseH_sf"/>
</dbReference>
<evidence type="ECO:0000313" key="2">
    <source>
        <dbReference type="EMBL" id="DAD25040.1"/>
    </source>
</evidence>
<accession>A0A822XXH6</accession>
<evidence type="ECO:0000259" key="1">
    <source>
        <dbReference type="Pfam" id="PF13456"/>
    </source>
</evidence>
<dbReference type="EMBL" id="DUZY01000001">
    <property type="protein sequence ID" value="DAD25040.1"/>
    <property type="molecule type" value="Genomic_DNA"/>
</dbReference>